<dbReference type="OrthoDB" id="1434917at2"/>
<gene>
    <name evidence="2" type="ORF">EHV15_15095</name>
</gene>
<dbReference type="InterPro" id="IPR034660">
    <property type="entry name" value="DinB/YfiT-like"/>
</dbReference>
<dbReference type="InterPro" id="IPR024775">
    <property type="entry name" value="DinB-like"/>
</dbReference>
<keyword evidence="3" id="KW-1185">Reference proteome</keyword>
<evidence type="ECO:0000313" key="2">
    <source>
        <dbReference type="EMBL" id="RRJ64108.1"/>
    </source>
</evidence>
<dbReference type="AlphaFoldDB" id="A0A3P3U3I7"/>
<protein>
    <submittedName>
        <fullName evidence="2">DinB family protein</fullName>
    </submittedName>
</protein>
<dbReference type="EMBL" id="RRCN01000001">
    <property type="protein sequence ID" value="RRJ64108.1"/>
    <property type="molecule type" value="Genomic_DNA"/>
</dbReference>
<sequence>MHFKLSEAIEVLSSTPAALQAFLSGLSEDWLKCNEGEGTWNVSEVVDHLIEGEKSNWIPRLESILYEGGSKPLPPFDRYAHLNEQLNPPIEQRLREFKALRMQNIDKIKALADPSLHLERTGIHPEFGEVKLSELLSTWVVHDLTHLSQIARVMANRYKADVGPWVEYLGILKK</sequence>
<feature type="domain" description="DinB-like" evidence="1">
    <location>
        <begin position="13"/>
        <end position="150"/>
    </location>
</feature>
<dbReference type="Pfam" id="PF12867">
    <property type="entry name" value="DinB_2"/>
    <property type="match status" value="1"/>
</dbReference>
<evidence type="ECO:0000259" key="1">
    <source>
        <dbReference type="Pfam" id="PF12867"/>
    </source>
</evidence>
<accession>A0A3P3U3I7</accession>
<dbReference type="RefSeq" id="WP_128631928.1">
    <property type="nucleotide sequence ID" value="NZ_RRCN01000001.1"/>
</dbReference>
<dbReference type="Proteomes" id="UP000267017">
    <property type="component" value="Unassembled WGS sequence"/>
</dbReference>
<organism evidence="2 3">
    <name type="scientific">Paenibacillus oralis</name>
    <dbReference type="NCBI Taxonomy" id="2490856"/>
    <lineage>
        <taxon>Bacteria</taxon>
        <taxon>Bacillati</taxon>
        <taxon>Bacillota</taxon>
        <taxon>Bacilli</taxon>
        <taxon>Bacillales</taxon>
        <taxon>Paenibacillaceae</taxon>
        <taxon>Paenibacillus</taxon>
    </lineage>
</organism>
<name>A0A3P3U3I7_9BACL</name>
<proteinExistence type="predicted"/>
<dbReference type="Gene3D" id="1.20.120.450">
    <property type="entry name" value="dinb family like domain"/>
    <property type="match status" value="1"/>
</dbReference>
<dbReference type="SUPFAM" id="SSF109854">
    <property type="entry name" value="DinB/YfiT-like putative metalloenzymes"/>
    <property type="match status" value="1"/>
</dbReference>
<comment type="caution">
    <text evidence="2">The sequence shown here is derived from an EMBL/GenBank/DDBJ whole genome shotgun (WGS) entry which is preliminary data.</text>
</comment>
<evidence type="ECO:0000313" key="3">
    <source>
        <dbReference type="Proteomes" id="UP000267017"/>
    </source>
</evidence>
<reference evidence="2 3" key="1">
    <citation type="submission" date="2018-11" db="EMBL/GenBank/DDBJ databases">
        <title>Genome sequencing of Paenibacillus sp. KCOM 3021 (= ChDC PVNT-B20).</title>
        <authorList>
            <person name="Kook J.-K."/>
            <person name="Park S.-N."/>
            <person name="Lim Y.K."/>
        </authorList>
    </citation>
    <scope>NUCLEOTIDE SEQUENCE [LARGE SCALE GENOMIC DNA]</scope>
    <source>
        <strain evidence="2 3">KCOM 3021</strain>
    </source>
</reference>